<keyword evidence="3" id="KW-1185">Reference proteome</keyword>
<evidence type="ECO:0000259" key="1">
    <source>
        <dbReference type="Pfam" id="PF08707"/>
    </source>
</evidence>
<evidence type="ECO:0000313" key="2">
    <source>
        <dbReference type="EMBL" id="MEA0971474.1"/>
    </source>
</evidence>
<protein>
    <submittedName>
        <fullName evidence="2">Primase C-terminal domain-like protein</fullName>
    </submittedName>
</protein>
<dbReference type="RefSeq" id="WP_322777379.1">
    <property type="nucleotide sequence ID" value="NZ_JARJFB010000146.1"/>
</dbReference>
<feature type="domain" description="Primase C-terminal 2" evidence="1">
    <location>
        <begin position="252"/>
        <end position="331"/>
    </location>
</feature>
<gene>
    <name evidence="2" type="ORF">Megvenef_01453</name>
</gene>
<comment type="caution">
    <text evidence="2">The sequence shown here is derived from an EMBL/GenBank/DDBJ whole genome shotgun (WGS) entry which is preliminary data.</text>
</comment>
<name>A0ABU5NE84_9RICK</name>
<evidence type="ECO:0000313" key="3">
    <source>
        <dbReference type="Proteomes" id="UP001291687"/>
    </source>
</evidence>
<dbReference type="InterPro" id="IPR014819">
    <property type="entry name" value="PriCT_2"/>
</dbReference>
<reference evidence="2 3" key="1">
    <citation type="submission" date="2023-03" db="EMBL/GenBank/DDBJ databases">
        <title>Host association and intracellularity evolved multiple times independently in the Rickettsiales.</title>
        <authorList>
            <person name="Castelli M."/>
            <person name="Nardi T."/>
            <person name="Gammuto L."/>
            <person name="Bellinzona G."/>
            <person name="Sabaneyeva E."/>
            <person name="Potekhin A."/>
            <person name="Serra V."/>
            <person name="Petroni G."/>
            <person name="Sassera D."/>
        </authorList>
    </citation>
    <scope>NUCLEOTIDE SEQUENCE [LARGE SCALE GENOMIC DNA]</scope>
    <source>
        <strain evidence="2 3">Sr 2-6</strain>
    </source>
</reference>
<dbReference type="EMBL" id="JARJFB010000146">
    <property type="protein sequence ID" value="MEA0971474.1"/>
    <property type="molecule type" value="Genomic_DNA"/>
</dbReference>
<organism evidence="2 3">
    <name type="scientific">Candidatus Megaera venefica</name>
    <dbReference type="NCBI Taxonomy" id="2055910"/>
    <lineage>
        <taxon>Bacteria</taxon>
        <taxon>Pseudomonadati</taxon>
        <taxon>Pseudomonadota</taxon>
        <taxon>Alphaproteobacteria</taxon>
        <taxon>Rickettsiales</taxon>
        <taxon>Rickettsiaceae</taxon>
        <taxon>Candidatus Megaera</taxon>
    </lineage>
</organism>
<accession>A0ABU5NE84</accession>
<dbReference type="Pfam" id="PF08707">
    <property type="entry name" value="PriCT_2"/>
    <property type="match status" value="1"/>
</dbReference>
<proteinExistence type="predicted"/>
<sequence length="442" mass="50976">MNNISQISNEDLELNQANACEAITQEQAIIQPTQLQSIKISRCTNKEDNRPVSEELTWEELKSLLTTFNETIISKGNAPAFIGGYFDGKGRKYKNLLSRTLITIDIDKYNASISDLEAFIDGSLNKYRYIAHSTSRHSETDARIRIILFPNKEIRPSDYQNVVTNFMSIYFLTKIADIPSSTAAAQLMYLPIRTSKEYLPWYKVNDGLEVDIDSFTKAAVLNEALSAANDDNFRPILTKPRCNLSDDEVIDCLTRYDVSGTDFTMWRDVGFALHHQYCGSDKGRELFVDWSLEDTREEYKHTKPVRKNAERQYDSCDNTKGDQITFATIMYRVNELENKARKKDIEKQINELPSSSSEKDIEKIINILASHYSINEAECYLQQIKKNTKWQISSLRNSFQEQQNKLQLSKINEDKLPYYPLDKPLPRAIFVEDKQFKKLPLS</sequence>
<dbReference type="Proteomes" id="UP001291687">
    <property type="component" value="Unassembled WGS sequence"/>
</dbReference>